<evidence type="ECO:0000256" key="1">
    <source>
        <dbReference type="SAM" id="MobiDB-lite"/>
    </source>
</evidence>
<comment type="caution">
    <text evidence="3">The sequence shown here is derived from an EMBL/GenBank/DDBJ whole genome shotgun (WGS) entry which is preliminary data.</text>
</comment>
<organism evidence="3 4">
    <name type="scientific">Azospirillum formosense</name>
    <dbReference type="NCBI Taxonomy" id="861533"/>
    <lineage>
        <taxon>Bacteria</taxon>
        <taxon>Pseudomonadati</taxon>
        <taxon>Pseudomonadota</taxon>
        <taxon>Alphaproteobacteria</taxon>
        <taxon>Rhodospirillales</taxon>
        <taxon>Azospirillaceae</taxon>
        <taxon>Azospirillum</taxon>
    </lineage>
</organism>
<accession>A0ABX2KT75</accession>
<name>A0ABX2KT75_9PROT</name>
<protein>
    <submittedName>
        <fullName evidence="3">Uncharacterized protein</fullName>
    </submittedName>
</protein>
<evidence type="ECO:0000313" key="3">
    <source>
        <dbReference type="EMBL" id="NUB19330.1"/>
    </source>
</evidence>
<feature type="region of interest" description="Disordered" evidence="1">
    <location>
        <begin position="45"/>
        <end position="65"/>
    </location>
</feature>
<dbReference type="Proteomes" id="UP000639419">
    <property type="component" value="Unassembled WGS sequence"/>
</dbReference>
<keyword evidence="2" id="KW-1133">Transmembrane helix</keyword>
<gene>
    <name evidence="3" type="ORF">GBZ26_08905</name>
</gene>
<feature type="transmembrane region" description="Helical" evidence="2">
    <location>
        <begin position="94"/>
        <end position="114"/>
    </location>
</feature>
<keyword evidence="2" id="KW-0472">Membrane</keyword>
<proteinExistence type="predicted"/>
<evidence type="ECO:0000256" key="2">
    <source>
        <dbReference type="SAM" id="Phobius"/>
    </source>
</evidence>
<evidence type="ECO:0000313" key="4">
    <source>
        <dbReference type="Proteomes" id="UP000639419"/>
    </source>
</evidence>
<dbReference type="EMBL" id="WHOR01000046">
    <property type="protein sequence ID" value="NUB19330.1"/>
    <property type="molecule type" value="Genomic_DNA"/>
</dbReference>
<keyword evidence="4" id="KW-1185">Reference proteome</keyword>
<sequence length="129" mass="13347">MDEVWEVCVAALATASTADCGVGTADAGVGRFAWMPETLRMSMAGRLSPAGPVPDQPGGPRLDDARSDRDVEVLSAGRGGVAARRQGLLALLRLLILGLDLLTAILFGLLGLLVRVGSPCLLQGRRPAA</sequence>
<keyword evidence="2" id="KW-0812">Transmembrane</keyword>
<reference evidence="3 4" key="1">
    <citation type="submission" date="2019-10" db="EMBL/GenBank/DDBJ databases">
        <title>Genome sequence of Azospirillum formosense CC-Nfb-7.</title>
        <authorList>
            <person name="Ambrosini A."/>
            <person name="Sant'Anna F.H."/>
            <person name="Cassan F.D."/>
            <person name="Souza E.M."/>
            <person name="Passaglia L.M.P."/>
        </authorList>
    </citation>
    <scope>NUCLEOTIDE SEQUENCE [LARGE SCALE GENOMIC DNA]</scope>
    <source>
        <strain evidence="3 4">CC-NFb-7</strain>
    </source>
</reference>